<gene>
    <name evidence="2" type="ORF">JWJ88_16505</name>
</gene>
<sequence length="174" mass="18979">MAIQSPKLRQTATVVSVLFVLAGCANQPSSTGSYTKEDLNCMERAIFFEANRSSRAGMVAVGTVVMNRVESDQFPDTVCGVVGQKGQFAPGVLTRPMASKALPDVREAAIAVLRGERQNQIENAMFFHTSGYTFPYNNMHYVLVAGGNAFYEKRKSALVTQRVPPLPIERSGSR</sequence>
<protein>
    <submittedName>
        <fullName evidence="2">Cell wall hydrolase</fullName>
    </submittedName>
</protein>
<evidence type="ECO:0000313" key="2">
    <source>
        <dbReference type="EMBL" id="QRZ15997.1"/>
    </source>
</evidence>
<dbReference type="InterPro" id="IPR011105">
    <property type="entry name" value="Cell_wall_hydrolase_SleB"/>
</dbReference>
<keyword evidence="3" id="KW-1185">Reference proteome</keyword>
<reference evidence="2 3" key="1">
    <citation type="submission" date="2021-02" db="EMBL/GenBank/DDBJ databases">
        <title>Paracoccus methylovroum sp.nov., a new methanol and methylamine utilizing methylotrophic denitrifer.</title>
        <authorList>
            <person name="Timsy T."/>
            <person name="Behrendt U."/>
            <person name="Ulrich A."/>
            <person name="Spanner T."/>
            <person name="Foesel B.U."/>
            <person name="Horn M.A."/>
            <person name="Kolb S."/>
        </authorList>
    </citation>
    <scope>NUCLEOTIDE SEQUENCE [LARGE SCALE GENOMIC DNA]</scope>
    <source>
        <strain evidence="2 3">H4-D09</strain>
    </source>
</reference>
<organism evidence="2 3">
    <name type="scientific">Paracoccus methylovorus</name>
    <dbReference type="NCBI Taxonomy" id="2812658"/>
    <lineage>
        <taxon>Bacteria</taxon>
        <taxon>Pseudomonadati</taxon>
        <taxon>Pseudomonadota</taxon>
        <taxon>Alphaproteobacteria</taxon>
        <taxon>Rhodobacterales</taxon>
        <taxon>Paracoccaceae</taxon>
        <taxon>Paracoccus</taxon>
    </lineage>
</organism>
<evidence type="ECO:0000313" key="3">
    <source>
        <dbReference type="Proteomes" id="UP000663629"/>
    </source>
</evidence>
<dbReference type="InterPro" id="IPR042047">
    <property type="entry name" value="SleB_dom1"/>
</dbReference>
<accession>A0ABX7JNZ7</accession>
<dbReference type="PROSITE" id="PS51257">
    <property type="entry name" value="PROKAR_LIPOPROTEIN"/>
    <property type="match status" value="1"/>
</dbReference>
<dbReference type="Pfam" id="PF07486">
    <property type="entry name" value="Hydrolase_2"/>
    <property type="match status" value="1"/>
</dbReference>
<feature type="domain" description="Cell wall hydrolase SleB" evidence="1">
    <location>
        <begin position="54"/>
        <end position="151"/>
    </location>
</feature>
<keyword evidence="2" id="KW-0378">Hydrolase</keyword>
<proteinExistence type="predicted"/>
<dbReference type="Gene3D" id="1.10.10.2520">
    <property type="entry name" value="Cell wall hydrolase SleB, domain 1"/>
    <property type="match status" value="1"/>
</dbReference>
<evidence type="ECO:0000259" key="1">
    <source>
        <dbReference type="Pfam" id="PF07486"/>
    </source>
</evidence>
<name>A0ABX7JNZ7_9RHOB</name>
<dbReference type="Proteomes" id="UP000663629">
    <property type="component" value="Chromosome 2"/>
</dbReference>
<dbReference type="EMBL" id="CP070371">
    <property type="protein sequence ID" value="QRZ15997.1"/>
    <property type="molecule type" value="Genomic_DNA"/>
</dbReference>
<dbReference type="GO" id="GO:0016787">
    <property type="term" value="F:hydrolase activity"/>
    <property type="evidence" value="ECO:0007669"/>
    <property type="project" value="UniProtKB-KW"/>
</dbReference>